<dbReference type="PANTHER" id="PTHR33463">
    <property type="entry name" value="NB-ARC DOMAIN-CONTAINING PROTEIN-RELATED"/>
    <property type="match status" value="1"/>
</dbReference>
<evidence type="ECO:0000256" key="1">
    <source>
        <dbReference type="ARBA" id="ARBA00022737"/>
    </source>
</evidence>
<sequence>MDTHKEIWVDVLTEEEAWLLFRKKARSVVNMSTTAPLAHEVVKECASLLLAIIVVVSAMRGKDNVLVWRNALRALREVTMEINGMEAQVFRPLWYNYEQLEDESIKQCFSYCSLYPEDWQIEKNELVDYWISEGLLGRVDSLDGFRNKGHALIEKLIDSCMIEKVPGDDDTVKLHDVIRDIATWICSSRECGRFIVAAGLGLKEARRVEQWKDAQRIIIDDE</sequence>
<dbReference type="SUPFAM" id="SSF52540">
    <property type="entry name" value="P-loop containing nucleoside triphosphate hydrolases"/>
    <property type="match status" value="1"/>
</dbReference>
<keyword evidence="5" id="KW-1185">Reference proteome</keyword>
<dbReference type="EMBL" id="KI395058">
    <property type="protein sequence ID" value="ERM99051.1"/>
    <property type="molecule type" value="Genomic_DNA"/>
</dbReference>
<dbReference type="GO" id="GO:0043531">
    <property type="term" value="F:ADP binding"/>
    <property type="evidence" value="ECO:0007669"/>
    <property type="project" value="InterPro"/>
</dbReference>
<organism evidence="4 5">
    <name type="scientific">Amborella trichopoda</name>
    <dbReference type="NCBI Taxonomy" id="13333"/>
    <lineage>
        <taxon>Eukaryota</taxon>
        <taxon>Viridiplantae</taxon>
        <taxon>Streptophyta</taxon>
        <taxon>Embryophyta</taxon>
        <taxon>Tracheophyta</taxon>
        <taxon>Spermatophyta</taxon>
        <taxon>Magnoliopsida</taxon>
        <taxon>Amborellales</taxon>
        <taxon>Amborellaceae</taxon>
        <taxon>Amborella</taxon>
    </lineage>
</organism>
<dbReference type="OMA" id="QEMAIWI"/>
<keyword evidence="1" id="KW-0677">Repeat</keyword>
<dbReference type="Pfam" id="PF23559">
    <property type="entry name" value="WHD_DRP"/>
    <property type="match status" value="1"/>
</dbReference>
<evidence type="ECO:0000313" key="5">
    <source>
        <dbReference type="Proteomes" id="UP000017836"/>
    </source>
</evidence>
<dbReference type="FunFam" id="1.10.10.10:FF:000322">
    <property type="entry name" value="Probable disease resistance protein At1g63360"/>
    <property type="match status" value="1"/>
</dbReference>
<dbReference type="Gene3D" id="1.10.8.430">
    <property type="entry name" value="Helical domain of apoptotic protease-activating factors"/>
    <property type="match status" value="1"/>
</dbReference>
<dbReference type="OrthoDB" id="3794806at2759"/>
<keyword evidence="2" id="KW-0611">Plant defense</keyword>
<evidence type="ECO:0000313" key="4">
    <source>
        <dbReference type="EMBL" id="ERM99051.1"/>
    </source>
</evidence>
<dbReference type="AlphaFoldDB" id="W1NQ66"/>
<dbReference type="InterPro" id="IPR027417">
    <property type="entry name" value="P-loop_NTPase"/>
</dbReference>
<reference evidence="5" key="1">
    <citation type="journal article" date="2013" name="Science">
        <title>The Amborella genome and the evolution of flowering plants.</title>
        <authorList>
            <consortium name="Amborella Genome Project"/>
        </authorList>
    </citation>
    <scope>NUCLEOTIDE SEQUENCE [LARGE SCALE GENOMIC DNA]</scope>
</reference>
<accession>W1NQ66</accession>
<dbReference type="InterPro" id="IPR058922">
    <property type="entry name" value="WHD_DRP"/>
</dbReference>
<name>W1NQ66_AMBTC</name>
<evidence type="ECO:0000256" key="2">
    <source>
        <dbReference type="ARBA" id="ARBA00022821"/>
    </source>
</evidence>
<dbReference type="InterPro" id="IPR042197">
    <property type="entry name" value="Apaf_helical"/>
</dbReference>
<dbReference type="Proteomes" id="UP000017836">
    <property type="component" value="Unassembled WGS sequence"/>
</dbReference>
<proteinExistence type="predicted"/>
<dbReference type="PANTHER" id="PTHR33463:SF209">
    <property type="entry name" value="DISEASE RESISTANCE PROTEIN RPS2-LIKE"/>
    <property type="match status" value="1"/>
</dbReference>
<dbReference type="eggNOG" id="KOG4658">
    <property type="taxonomic scope" value="Eukaryota"/>
</dbReference>
<dbReference type="HOGENOM" id="CLU_1246852_0_0_1"/>
<dbReference type="GO" id="GO:0006952">
    <property type="term" value="P:defense response"/>
    <property type="evidence" value="ECO:0007669"/>
    <property type="project" value="UniProtKB-KW"/>
</dbReference>
<dbReference type="InterPro" id="IPR050905">
    <property type="entry name" value="Plant_NBS-LRR"/>
</dbReference>
<dbReference type="Gramene" id="ERM99051">
    <property type="protein sequence ID" value="ERM99051"/>
    <property type="gene ID" value="AMTR_s00101p00075070"/>
</dbReference>
<evidence type="ECO:0000259" key="3">
    <source>
        <dbReference type="Pfam" id="PF23559"/>
    </source>
</evidence>
<gene>
    <name evidence="4" type="ORF">AMTR_s00101p00075070</name>
</gene>
<feature type="domain" description="Disease resistance protein winged helix" evidence="3">
    <location>
        <begin position="114"/>
        <end position="182"/>
    </location>
</feature>
<protein>
    <recommendedName>
        <fullName evidence="3">Disease resistance protein winged helix domain-containing protein</fullName>
    </recommendedName>
</protein>
<dbReference type="GO" id="GO:0005524">
    <property type="term" value="F:ATP binding"/>
    <property type="evidence" value="ECO:0007669"/>
    <property type="project" value="UniProtKB-KW"/>
</dbReference>